<reference evidence="1 2" key="1">
    <citation type="submission" date="2014-03" db="EMBL/GenBank/DDBJ databases">
        <title>Genomics of Bifidobacteria.</title>
        <authorList>
            <person name="Ventura M."/>
            <person name="Milani C."/>
            <person name="Lugli G.A."/>
        </authorList>
    </citation>
    <scope>NUCLEOTIDE SEQUENCE [LARGE SCALE GENOMIC DNA]</scope>
    <source>
        <strain evidence="1 2">DSM 23968</strain>
    </source>
</reference>
<evidence type="ECO:0000313" key="1">
    <source>
        <dbReference type="EMBL" id="KFI92577.1"/>
    </source>
</evidence>
<dbReference type="Proteomes" id="UP000029004">
    <property type="component" value="Unassembled WGS sequence"/>
</dbReference>
<dbReference type="AlphaFoldDB" id="A0A087DAM7"/>
<comment type="caution">
    <text evidence="1">The sequence shown here is derived from an EMBL/GenBank/DDBJ whole genome shotgun (WGS) entry which is preliminary data.</text>
</comment>
<dbReference type="RefSeq" id="WP_156963303.1">
    <property type="nucleotide sequence ID" value="NZ_JGZP01000029.1"/>
</dbReference>
<keyword evidence="2" id="KW-1185">Reference proteome</keyword>
<proteinExistence type="predicted"/>
<evidence type="ECO:0000313" key="2">
    <source>
        <dbReference type="Proteomes" id="UP000029004"/>
    </source>
</evidence>
<dbReference type="EMBL" id="JGZP01000029">
    <property type="protein sequence ID" value="KFI92577.1"/>
    <property type="molecule type" value="Genomic_DNA"/>
</dbReference>
<dbReference type="eggNOG" id="ENOG502Z7RI">
    <property type="taxonomic scope" value="Bacteria"/>
</dbReference>
<sequence length="418" mass="45960">MSGDGSEVINAVTRADAHRDPSRKEIAKSLSSIKVKLESLDIDIDTDTAIAIPLDQLPALGVAFASLPAAVRTVVGSVVGPDNLFFVNDACGNPLNAAALQHFKDGSGLLASFRDAINGFGQARLHEAAGGSFQAAGVMPYDPTMLFVAAAIMQINGKLDAIQDTQRRMFRYLQQKDKARLRGDAETLVAILNGYQYNWDNDIWRSNYHMKVLDIRQDMAQSSIHLRAQISGLLKEGGIFEVRGVVGKRSDDIADVMKEYQLATYNHAFASFLEPILSENLDAEYLTKIADDIEDRRLDYLRFYTDCYNAIEEESDGSLEGRVLGGVSFLGRRLGEAVASTPIGDHTPLDGALIGMGDAMERFNADRTDALLARMRDARLPHVKPFREAVQALNRLHNAPMVMAADDDDLYLLPQKRV</sequence>
<accession>A0A087DAM7</accession>
<gene>
    <name evidence="1" type="ORF">BSTEL_2160</name>
</gene>
<organism evidence="1 2">
    <name type="scientific">Bifidobacterium stellenboschense</name>
    <dbReference type="NCBI Taxonomy" id="762211"/>
    <lineage>
        <taxon>Bacteria</taxon>
        <taxon>Bacillati</taxon>
        <taxon>Actinomycetota</taxon>
        <taxon>Actinomycetes</taxon>
        <taxon>Bifidobacteriales</taxon>
        <taxon>Bifidobacteriaceae</taxon>
        <taxon>Bifidobacterium</taxon>
    </lineage>
</organism>
<dbReference type="OrthoDB" id="3194795at2"/>
<protein>
    <submittedName>
        <fullName evidence="1">UvrABC system protein B</fullName>
    </submittedName>
</protein>
<name>A0A087DAM7_9BIFI</name>